<dbReference type="PANTHER" id="PTHR45953:SF1">
    <property type="entry name" value="IDURONATE 2-SULFATASE"/>
    <property type="match status" value="1"/>
</dbReference>
<dbReference type="SUPFAM" id="SSF53649">
    <property type="entry name" value="Alkaline phosphatase-like"/>
    <property type="match status" value="1"/>
</dbReference>
<dbReference type="GO" id="GO:0008484">
    <property type="term" value="F:sulfuric ester hydrolase activity"/>
    <property type="evidence" value="ECO:0007669"/>
    <property type="project" value="TreeGrafter"/>
</dbReference>
<evidence type="ECO:0000256" key="1">
    <source>
        <dbReference type="ARBA" id="ARBA00022723"/>
    </source>
</evidence>
<keyword evidence="2" id="KW-0378">Hydrolase</keyword>
<dbReference type="OrthoDB" id="9795675at2"/>
<dbReference type="PANTHER" id="PTHR45953">
    <property type="entry name" value="IDURONATE 2-SULFATASE"/>
    <property type="match status" value="1"/>
</dbReference>
<dbReference type="STRING" id="1447782.SAMN05444417_0399"/>
<accession>A0A1M6AF54</accession>
<dbReference type="RefSeq" id="WP_073326062.1">
    <property type="nucleotide sequence ID" value="NZ_FQYO01000001.1"/>
</dbReference>
<proteinExistence type="predicted"/>
<dbReference type="GO" id="GO:0046872">
    <property type="term" value="F:metal ion binding"/>
    <property type="evidence" value="ECO:0007669"/>
    <property type="project" value="UniProtKB-KW"/>
</dbReference>
<organism evidence="4 5">
    <name type="scientific">Wenxinia saemankumensis</name>
    <dbReference type="NCBI Taxonomy" id="1447782"/>
    <lineage>
        <taxon>Bacteria</taxon>
        <taxon>Pseudomonadati</taxon>
        <taxon>Pseudomonadota</taxon>
        <taxon>Alphaproteobacteria</taxon>
        <taxon>Rhodobacterales</taxon>
        <taxon>Roseobacteraceae</taxon>
        <taxon>Wenxinia</taxon>
    </lineage>
</organism>
<evidence type="ECO:0000313" key="5">
    <source>
        <dbReference type="Proteomes" id="UP000184292"/>
    </source>
</evidence>
<reference evidence="4 5" key="1">
    <citation type="submission" date="2016-11" db="EMBL/GenBank/DDBJ databases">
        <authorList>
            <person name="Jaros S."/>
            <person name="Januszkiewicz K."/>
            <person name="Wedrychowicz H."/>
        </authorList>
    </citation>
    <scope>NUCLEOTIDE SEQUENCE [LARGE SCALE GENOMIC DNA]</scope>
    <source>
        <strain evidence="4 5">DSM 100565</strain>
    </source>
</reference>
<dbReference type="Gene3D" id="3.40.720.10">
    <property type="entry name" value="Alkaline Phosphatase, subunit A"/>
    <property type="match status" value="1"/>
</dbReference>
<dbReference type="Pfam" id="PF00884">
    <property type="entry name" value="Sulfatase"/>
    <property type="match status" value="1"/>
</dbReference>
<evidence type="ECO:0000313" key="4">
    <source>
        <dbReference type="EMBL" id="SHI35042.1"/>
    </source>
</evidence>
<dbReference type="InterPro" id="IPR000917">
    <property type="entry name" value="Sulfatase_N"/>
</dbReference>
<keyword evidence="5" id="KW-1185">Reference proteome</keyword>
<dbReference type="Proteomes" id="UP000184292">
    <property type="component" value="Unassembled WGS sequence"/>
</dbReference>
<dbReference type="GO" id="GO:0005737">
    <property type="term" value="C:cytoplasm"/>
    <property type="evidence" value="ECO:0007669"/>
    <property type="project" value="TreeGrafter"/>
</dbReference>
<gene>
    <name evidence="4" type="ORF">SAMN05444417_0399</name>
</gene>
<dbReference type="AlphaFoldDB" id="A0A1M6AF54"/>
<name>A0A1M6AF54_9RHOB</name>
<protein>
    <submittedName>
        <fullName evidence="4">Arylsulfatase A</fullName>
    </submittedName>
</protein>
<dbReference type="InterPro" id="IPR017850">
    <property type="entry name" value="Alkaline_phosphatase_core_sf"/>
</dbReference>
<feature type="domain" description="Sulfatase N-terminal" evidence="3">
    <location>
        <begin position="16"/>
        <end position="373"/>
    </location>
</feature>
<sequence>MSQTTRTPPGPAGEPPHIILIMTDQQRFDTIRATGADWMHTPNLDRLATEGVVFDRCFVNAPSCVPSRAALFSGVEPHVSGVLRNGQAWQETWVGNLAAAGYHCVSVGKMHTIPYDAPAGFHERFVVENKDRFYEGRWFADELDKAIAAHGLTKPSRAGYRALPDYRDRLGAVDWTLPEHLHPDSFVAGTARWWLETRPKPERLFLQIGLPGPHPPYDPPPADTARYAGSDLPLPEVTEEELAALPAYLQEKRRHDVEVDHDAVAWKAAPTRAELQRLRAHYAANVTLIDREIGRLMEVLEAQGYLENAVVVFCSDHGDALGDHGLSQKWSMYEPVTRVPLIVWSPGRFAPRRDDRLCQLFDIGPTILDLAGAARPDPCHARTLLPALEGDDGGGRDIVVCEQAGDVSMTGARLVTMIRDRRWKAVFIHGASDGQLFDLETDPDERTNLWADESAQDQKRRLSDALAEWRTETMLQGMDRFARAR</sequence>
<keyword evidence="1" id="KW-0479">Metal-binding</keyword>
<evidence type="ECO:0000259" key="3">
    <source>
        <dbReference type="Pfam" id="PF00884"/>
    </source>
</evidence>
<dbReference type="EMBL" id="FQYO01000001">
    <property type="protein sequence ID" value="SHI35042.1"/>
    <property type="molecule type" value="Genomic_DNA"/>
</dbReference>
<evidence type="ECO:0000256" key="2">
    <source>
        <dbReference type="ARBA" id="ARBA00022801"/>
    </source>
</evidence>